<feature type="binding site" evidence="11">
    <location>
        <position position="87"/>
    </location>
    <ligand>
        <name>ATP</name>
        <dbReference type="ChEBI" id="CHEBI:30616"/>
    </ligand>
</feature>
<dbReference type="PROSITE" id="PS00298">
    <property type="entry name" value="HSP90"/>
    <property type="match status" value="1"/>
</dbReference>
<dbReference type="Gene3D" id="1.20.120.790">
    <property type="entry name" value="Heat shock protein 90, C-terminal domain"/>
    <property type="match status" value="1"/>
</dbReference>
<evidence type="ECO:0000256" key="5">
    <source>
        <dbReference type="ARBA" id="ARBA00022840"/>
    </source>
</evidence>
<comment type="subunit">
    <text evidence="10">Homodimer.</text>
</comment>
<evidence type="ECO:0000256" key="3">
    <source>
        <dbReference type="ARBA" id="ARBA00022490"/>
    </source>
</evidence>
<dbReference type="NCBIfam" id="NF003555">
    <property type="entry name" value="PRK05218.1"/>
    <property type="match status" value="1"/>
</dbReference>
<dbReference type="PANTHER" id="PTHR11528">
    <property type="entry name" value="HEAT SHOCK PROTEIN 90 FAMILY MEMBER"/>
    <property type="match status" value="1"/>
</dbReference>
<gene>
    <name evidence="10" type="primary">htpG</name>
    <name evidence="13" type="ORF">XW81_02205</name>
</gene>
<comment type="similarity">
    <text evidence="2 10">Belongs to the heat shock protein 90 family.</text>
</comment>
<keyword evidence="4 10" id="KW-0547">Nucleotide-binding</keyword>
<keyword evidence="14" id="KW-1185">Reference proteome</keyword>
<dbReference type="InterPro" id="IPR001404">
    <property type="entry name" value="Hsp90_fam"/>
</dbReference>
<dbReference type="OrthoDB" id="9802640at2"/>
<evidence type="ECO:0000313" key="13">
    <source>
        <dbReference type="EMBL" id="ANF17192.1"/>
    </source>
</evidence>
<dbReference type="SUPFAM" id="SSF54211">
    <property type="entry name" value="Ribosomal protein S5 domain 2-like"/>
    <property type="match status" value="1"/>
</dbReference>
<dbReference type="RefSeq" id="WP_075474317.1">
    <property type="nucleotide sequence ID" value="NZ_CP011299.1"/>
</dbReference>
<feature type="binding site" evidence="11">
    <location>
        <position position="176"/>
    </location>
    <ligand>
        <name>ATP</name>
        <dbReference type="ChEBI" id="CHEBI:30616"/>
    </ligand>
</feature>
<dbReference type="GO" id="GO:0016887">
    <property type="term" value="F:ATP hydrolysis activity"/>
    <property type="evidence" value="ECO:0007669"/>
    <property type="project" value="InterPro"/>
</dbReference>
<feature type="binding site" evidence="11">
    <location>
        <position position="101"/>
    </location>
    <ligand>
        <name>ATP</name>
        <dbReference type="ChEBI" id="CHEBI:30616"/>
    </ligand>
</feature>
<evidence type="ECO:0000256" key="12">
    <source>
        <dbReference type="SAM" id="Coils"/>
    </source>
</evidence>
<feature type="binding site" evidence="11">
    <location>
        <position position="82"/>
    </location>
    <ligand>
        <name>ATP</name>
        <dbReference type="ChEBI" id="CHEBI:30616"/>
    </ligand>
</feature>
<proteinExistence type="inferred from homology"/>
<feature type="binding site" evidence="11">
    <location>
        <position position="95"/>
    </location>
    <ligand>
        <name>ATP</name>
        <dbReference type="ChEBI" id="CHEBI:30616"/>
    </ligand>
</feature>
<evidence type="ECO:0000256" key="7">
    <source>
        <dbReference type="ARBA" id="ARBA00023186"/>
    </source>
</evidence>
<dbReference type="EMBL" id="CP011299">
    <property type="protein sequence ID" value="ANF17192.1"/>
    <property type="molecule type" value="Genomic_DNA"/>
</dbReference>
<dbReference type="CDD" id="cd16927">
    <property type="entry name" value="HATPase_Hsp90-like"/>
    <property type="match status" value="1"/>
</dbReference>
<comment type="subcellular location">
    <subcellularLocation>
        <location evidence="1 10">Cytoplasm</location>
    </subcellularLocation>
</comment>
<comment type="function">
    <text evidence="8 10">Molecular chaperone. Has ATPase activity.</text>
</comment>
<dbReference type="InterPro" id="IPR036890">
    <property type="entry name" value="HATPase_C_sf"/>
</dbReference>
<feature type="binding site" evidence="11">
    <location>
        <begin position="124"/>
        <end position="129"/>
    </location>
    <ligand>
        <name>ATP</name>
        <dbReference type="ChEBI" id="CHEBI:30616"/>
    </ligand>
</feature>
<dbReference type="InterPro" id="IPR019805">
    <property type="entry name" value="Heat_shock_protein_90_CS"/>
</dbReference>
<feature type="coiled-coil region" evidence="12">
    <location>
        <begin position="482"/>
        <end position="513"/>
    </location>
</feature>
<organism evidence="13 14">
    <name type="scientific">Buchnera aphidicola subsp. Schlechtendalia chinensis</name>
    <dbReference type="NCBI Taxonomy" id="118110"/>
    <lineage>
        <taxon>Bacteria</taxon>
        <taxon>Pseudomonadati</taxon>
        <taxon>Pseudomonadota</taxon>
        <taxon>Gammaproteobacteria</taxon>
        <taxon>Enterobacterales</taxon>
        <taxon>Erwiniaceae</taxon>
        <taxon>Buchnera</taxon>
    </lineage>
</organism>
<dbReference type="FunFam" id="3.30.230.80:FF:000002">
    <property type="entry name" value="Molecular chaperone HtpG"/>
    <property type="match status" value="1"/>
</dbReference>
<dbReference type="Pfam" id="PF13589">
    <property type="entry name" value="HATPase_c_3"/>
    <property type="match status" value="1"/>
</dbReference>
<feature type="binding site" evidence="11">
    <location>
        <position position="40"/>
    </location>
    <ligand>
        <name>ATP</name>
        <dbReference type="ChEBI" id="CHEBI:30616"/>
    </ligand>
</feature>
<dbReference type="SUPFAM" id="SSF55874">
    <property type="entry name" value="ATPase domain of HSP90 chaperone/DNA topoisomerase II/histidine kinase"/>
    <property type="match status" value="1"/>
</dbReference>
<sequence>MNTNIMETYEFQSETNEILHLMIHSLYSNKEIFLRELVSNASDAIDKLKFQTISSPELYENNTNLCIRIRINKDNNTLIISDNGIGMTHKEIINNLGTIAKSGTKEFLQTYNKTTQEKNSLIGQFGVGFYSVFIVSKKVLVKSRFGGLDKNEGVLWESEGKGKYQVKKIFKKNRGTKITLYLKSEAQNFLESWNIKRIVNKYSNHVAIPIEIYTYDEKTKTSIWEQINQAQALWTLEKSKIKDDDYKNFYKKLTNDSNDPITWTHNKVEGVQEYTILLFIPSKSAWDIWNRENKHGLKLYVKRIYIMDNAEQFLPNYLRFVKGIIDSNNLPLNVSREILQENELVKTLKKALTKRILKLLENLSKNTESYQLFWSQFGLILKEGPAEDPENKIIISNLLRFRSIKTTLSENLISLQNYIDNMQKKQEKIYYITTDSYASAINSPHLEFFKQKNIDVLLLTDKIDEWMMNYMTDFKGKSFQSVSKYDKSIEKLNNNVQDQEKNINENVKLLLNKVKEILKDKIKDVRFTHKLTQTPAIVTTDSNDMTTQMAKLFSSAGQSIPEIKYIFEINPNHELIKKISTETNSKKFKNWVKILFEQSLLVEKNTLDDPNKFINRINKFLIHCN</sequence>
<evidence type="ECO:0000256" key="10">
    <source>
        <dbReference type="HAMAP-Rule" id="MF_00505"/>
    </source>
</evidence>
<evidence type="ECO:0000256" key="8">
    <source>
        <dbReference type="ARBA" id="ARBA00058590"/>
    </source>
</evidence>
<evidence type="ECO:0000313" key="14">
    <source>
        <dbReference type="Proteomes" id="UP000077654"/>
    </source>
</evidence>
<dbReference type="GO" id="GO:0005737">
    <property type="term" value="C:cytoplasm"/>
    <property type="evidence" value="ECO:0007669"/>
    <property type="project" value="UniProtKB-SubCell"/>
</dbReference>
<evidence type="ECO:0000256" key="2">
    <source>
        <dbReference type="ARBA" id="ARBA00008239"/>
    </source>
</evidence>
<evidence type="ECO:0000256" key="6">
    <source>
        <dbReference type="ARBA" id="ARBA00023016"/>
    </source>
</evidence>
<name>A0A172WE21_BUCSC</name>
<dbReference type="GO" id="GO:0140662">
    <property type="term" value="F:ATP-dependent protein folding chaperone"/>
    <property type="evidence" value="ECO:0007669"/>
    <property type="project" value="InterPro"/>
</dbReference>
<comment type="caution">
    <text evidence="10">Lacks conserved residue(s) required for the propagation of feature annotation.</text>
</comment>
<keyword evidence="6 10" id="KW-0346">Stress response</keyword>
<feature type="binding site" evidence="11">
    <location>
        <begin position="102"/>
        <end position="103"/>
    </location>
    <ligand>
        <name>ATP</name>
        <dbReference type="ChEBI" id="CHEBI:30616"/>
    </ligand>
</feature>
<dbReference type="Gene3D" id="3.40.50.11260">
    <property type="match status" value="1"/>
</dbReference>
<dbReference type="SUPFAM" id="SSF110942">
    <property type="entry name" value="HSP90 C-terminal domain"/>
    <property type="match status" value="1"/>
</dbReference>
<dbReference type="InterPro" id="IPR020568">
    <property type="entry name" value="Ribosomal_Su5_D2-typ_SF"/>
</dbReference>
<keyword evidence="7 10" id="KW-0143">Chaperone</keyword>
<dbReference type="InterPro" id="IPR037196">
    <property type="entry name" value="HSP90_C"/>
</dbReference>
<dbReference type="InterPro" id="IPR020575">
    <property type="entry name" value="Hsp90_N"/>
</dbReference>
<keyword evidence="3 10" id="KW-0963">Cytoplasm</keyword>
<dbReference type="GO" id="GO:0005524">
    <property type="term" value="F:ATP binding"/>
    <property type="evidence" value="ECO:0007669"/>
    <property type="project" value="UniProtKB-UniRule"/>
</dbReference>
<keyword evidence="12" id="KW-0175">Coiled coil</keyword>
<evidence type="ECO:0000256" key="9">
    <source>
        <dbReference type="ARBA" id="ARBA00070675"/>
    </source>
</evidence>
<dbReference type="Proteomes" id="UP000077654">
    <property type="component" value="Chromosome"/>
</dbReference>
<dbReference type="PATRIC" id="fig|118110.3.peg.440"/>
<feature type="binding site" evidence="11">
    <location>
        <position position="336"/>
    </location>
    <ligand>
        <name>ATP</name>
        <dbReference type="ChEBI" id="CHEBI:30616"/>
    </ligand>
</feature>
<feature type="region of interest" description="C" evidence="10">
    <location>
        <begin position="552"/>
        <end position="625"/>
    </location>
</feature>
<protein>
    <recommendedName>
        <fullName evidence="9 10">Chaperone protein HtpG</fullName>
    </recommendedName>
    <alternativeName>
        <fullName evidence="10">Heat shock protein HtpG</fullName>
    </alternativeName>
    <alternativeName>
        <fullName evidence="10">High temperature protein G</fullName>
    </alternativeName>
</protein>
<keyword evidence="5 10" id="KW-0067">ATP-binding</keyword>
<dbReference type="Gene3D" id="3.30.230.80">
    <property type="match status" value="1"/>
</dbReference>
<dbReference type="Gene3D" id="3.30.565.10">
    <property type="entry name" value="Histidine kinase-like ATPase, C-terminal domain"/>
    <property type="match status" value="1"/>
</dbReference>
<dbReference type="PRINTS" id="PR00775">
    <property type="entry name" value="HEATSHOCK90"/>
</dbReference>
<reference evidence="13 14" key="1">
    <citation type="submission" date="2015-04" db="EMBL/GenBank/DDBJ databases">
        <title>Buchnera aphidicola assembly.</title>
        <authorList>
            <person name="Zhang Y."/>
        </authorList>
    </citation>
    <scope>NUCLEOTIDE SEQUENCE [LARGE SCALE GENOMIC DNA]</scope>
    <source>
        <strain evidence="13 14">SC</strain>
    </source>
</reference>
<dbReference type="Pfam" id="PF00183">
    <property type="entry name" value="HSP90"/>
    <property type="match status" value="1"/>
</dbReference>
<evidence type="ECO:0000256" key="11">
    <source>
        <dbReference type="PIRSR" id="PIRSR002583-1"/>
    </source>
</evidence>
<dbReference type="AlphaFoldDB" id="A0A172WE21"/>
<feature type="binding site" evidence="11">
    <location>
        <position position="36"/>
    </location>
    <ligand>
        <name>ATP</name>
        <dbReference type="ChEBI" id="CHEBI:30616"/>
    </ligand>
</feature>
<feature type="region of interest" description="A; substrate-binding" evidence="10">
    <location>
        <begin position="1"/>
        <end position="336"/>
    </location>
</feature>
<dbReference type="FunFam" id="3.30.565.10:FF:000009">
    <property type="entry name" value="Molecular chaperone HtpG"/>
    <property type="match status" value="1"/>
</dbReference>
<evidence type="ECO:0000256" key="1">
    <source>
        <dbReference type="ARBA" id="ARBA00004496"/>
    </source>
</evidence>
<dbReference type="STRING" id="118110.XW81_02205"/>
<evidence type="ECO:0000256" key="4">
    <source>
        <dbReference type="ARBA" id="ARBA00022741"/>
    </source>
</evidence>
<dbReference type="HAMAP" id="MF_00505">
    <property type="entry name" value="HSP90"/>
    <property type="match status" value="1"/>
</dbReference>
<dbReference type="GO" id="GO:0051082">
    <property type="term" value="F:unfolded protein binding"/>
    <property type="evidence" value="ECO:0007669"/>
    <property type="project" value="UniProtKB-UniRule"/>
</dbReference>
<accession>A0A172WE21</accession>
<dbReference type="PIRSF" id="PIRSF002583">
    <property type="entry name" value="Hsp90"/>
    <property type="match status" value="1"/>
</dbReference>